<comment type="similarity">
    <text evidence="5">Belongs to the PP2C family.</text>
</comment>
<keyword evidence="2" id="KW-0479">Metal-binding</keyword>
<keyword evidence="3 5" id="KW-0378">Hydrolase</keyword>
<dbReference type="CDD" id="cd00143">
    <property type="entry name" value="PP2Cc"/>
    <property type="match status" value="1"/>
</dbReference>
<dbReference type="PROSITE" id="PS51746">
    <property type="entry name" value="PPM_2"/>
    <property type="match status" value="1"/>
</dbReference>
<dbReference type="SMART" id="SM00331">
    <property type="entry name" value="PP2C_SIG"/>
    <property type="match status" value="1"/>
</dbReference>
<accession>T0Q7S4</accession>
<dbReference type="eggNOG" id="KOG0698">
    <property type="taxonomic scope" value="Eukaryota"/>
</dbReference>
<reference evidence="7 8" key="1">
    <citation type="submission" date="2012-04" db="EMBL/GenBank/DDBJ databases">
        <title>The Genome Sequence of Saprolegnia declina VS20.</title>
        <authorList>
            <consortium name="The Broad Institute Genome Sequencing Platform"/>
            <person name="Russ C."/>
            <person name="Nusbaum C."/>
            <person name="Tyler B."/>
            <person name="van West P."/>
            <person name="Dieguez-Uribeondo J."/>
            <person name="de Bruijn I."/>
            <person name="Tripathy S."/>
            <person name="Jiang R."/>
            <person name="Young S.K."/>
            <person name="Zeng Q."/>
            <person name="Gargeya S."/>
            <person name="Fitzgerald M."/>
            <person name="Haas B."/>
            <person name="Abouelleil A."/>
            <person name="Alvarado L."/>
            <person name="Arachchi H.M."/>
            <person name="Berlin A."/>
            <person name="Chapman S.B."/>
            <person name="Goldberg J."/>
            <person name="Griggs A."/>
            <person name="Gujja S."/>
            <person name="Hansen M."/>
            <person name="Howarth C."/>
            <person name="Imamovic A."/>
            <person name="Larimer J."/>
            <person name="McCowen C."/>
            <person name="Montmayeur A."/>
            <person name="Murphy C."/>
            <person name="Neiman D."/>
            <person name="Pearson M."/>
            <person name="Priest M."/>
            <person name="Roberts A."/>
            <person name="Saif S."/>
            <person name="Shea T."/>
            <person name="Sisk P."/>
            <person name="Sykes S."/>
            <person name="Wortman J."/>
            <person name="Nusbaum C."/>
            <person name="Birren B."/>
        </authorList>
    </citation>
    <scope>NUCLEOTIDE SEQUENCE [LARGE SCALE GENOMIC DNA]</scope>
    <source>
        <strain evidence="7 8">VS20</strain>
    </source>
</reference>
<protein>
    <recommendedName>
        <fullName evidence="6">PPM-type phosphatase domain-containing protein</fullName>
    </recommendedName>
</protein>
<proteinExistence type="inferred from homology"/>
<keyword evidence="8" id="KW-1185">Reference proteome</keyword>
<evidence type="ECO:0000313" key="7">
    <source>
        <dbReference type="EMBL" id="EQC29500.1"/>
    </source>
</evidence>
<evidence type="ECO:0000256" key="3">
    <source>
        <dbReference type="ARBA" id="ARBA00022801"/>
    </source>
</evidence>
<comment type="subcellular location">
    <subcellularLocation>
        <location evidence="1">Membrane</location>
        <topology evidence="1">Peripheral membrane protein</topology>
    </subcellularLocation>
</comment>
<feature type="domain" description="PPM-type phosphatase" evidence="6">
    <location>
        <begin position="29"/>
        <end position="287"/>
    </location>
</feature>
<dbReference type="RefSeq" id="XP_008617052.1">
    <property type="nucleotide sequence ID" value="XM_008618830.1"/>
</dbReference>
<dbReference type="AlphaFoldDB" id="T0Q7S4"/>
<dbReference type="GO" id="GO:0046872">
    <property type="term" value="F:metal ion binding"/>
    <property type="evidence" value="ECO:0007669"/>
    <property type="project" value="UniProtKB-KW"/>
</dbReference>
<sequence length="288" mass="31340">MKEPGHGAKLRRSPTIGDCKLPGGFMIEARSLCSNDSRKDVNQDTFLMDDALGVLGIFDGHGVYGELYSSKAKSLVQAYLQQKSDFDVPRALSGAFLRAHLHLVDAIAQDRNSGTTALVAAITPTRFYFANAGDCRAIVLEDDPSGSVLVHQVTTDHTLHNLDERMRVLDLGLPFRALGDGRIVVSHPTKSMTQTPSRSLGDTHLLPRNGACAVPEISQLELTPQFRWLVLASDGVFDELTNEDVAAILSYCNDPDTACTEIILAAQTECERKGITHDDITCVCVMRA</sequence>
<name>T0Q7S4_SAPDV</name>
<dbReference type="OrthoDB" id="10264738at2759"/>
<gene>
    <name evidence="7" type="ORF">SDRG_12749</name>
</gene>
<dbReference type="SMART" id="SM00332">
    <property type="entry name" value="PP2Cc"/>
    <property type="match status" value="1"/>
</dbReference>
<dbReference type="PANTHER" id="PTHR47992">
    <property type="entry name" value="PROTEIN PHOSPHATASE"/>
    <property type="match status" value="1"/>
</dbReference>
<dbReference type="SUPFAM" id="SSF81606">
    <property type="entry name" value="PP2C-like"/>
    <property type="match status" value="1"/>
</dbReference>
<dbReference type="GO" id="GO:0016020">
    <property type="term" value="C:membrane"/>
    <property type="evidence" value="ECO:0007669"/>
    <property type="project" value="UniProtKB-SubCell"/>
</dbReference>
<evidence type="ECO:0000256" key="5">
    <source>
        <dbReference type="RuleBase" id="RU003465"/>
    </source>
</evidence>
<evidence type="ECO:0000313" key="8">
    <source>
        <dbReference type="Proteomes" id="UP000030762"/>
    </source>
</evidence>
<keyword evidence="4 5" id="KW-0904">Protein phosphatase</keyword>
<evidence type="ECO:0000256" key="1">
    <source>
        <dbReference type="ARBA" id="ARBA00004170"/>
    </source>
</evidence>
<dbReference type="STRING" id="1156394.T0Q7S4"/>
<dbReference type="InterPro" id="IPR036457">
    <property type="entry name" value="PPM-type-like_dom_sf"/>
</dbReference>
<dbReference type="InterPro" id="IPR015655">
    <property type="entry name" value="PP2C"/>
</dbReference>
<dbReference type="Proteomes" id="UP000030762">
    <property type="component" value="Unassembled WGS sequence"/>
</dbReference>
<dbReference type="InParanoid" id="T0Q7S4"/>
<dbReference type="EMBL" id="JH767183">
    <property type="protein sequence ID" value="EQC29500.1"/>
    <property type="molecule type" value="Genomic_DNA"/>
</dbReference>
<dbReference type="VEuPathDB" id="FungiDB:SDRG_12749"/>
<evidence type="ECO:0000256" key="2">
    <source>
        <dbReference type="ARBA" id="ARBA00022723"/>
    </source>
</evidence>
<dbReference type="Pfam" id="PF00481">
    <property type="entry name" value="PP2C"/>
    <property type="match status" value="1"/>
</dbReference>
<dbReference type="InterPro" id="IPR000222">
    <property type="entry name" value="PP2C_BS"/>
</dbReference>
<organism evidence="7 8">
    <name type="scientific">Saprolegnia diclina (strain VS20)</name>
    <dbReference type="NCBI Taxonomy" id="1156394"/>
    <lineage>
        <taxon>Eukaryota</taxon>
        <taxon>Sar</taxon>
        <taxon>Stramenopiles</taxon>
        <taxon>Oomycota</taxon>
        <taxon>Saprolegniomycetes</taxon>
        <taxon>Saprolegniales</taxon>
        <taxon>Saprolegniaceae</taxon>
        <taxon>Saprolegnia</taxon>
    </lineage>
</organism>
<dbReference type="InterPro" id="IPR001932">
    <property type="entry name" value="PPM-type_phosphatase-like_dom"/>
</dbReference>
<dbReference type="GeneID" id="19953476"/>
<dbReference type="Gene3D" id="3.60.40.10">
    <property type="entry name" value="PPM-type phosphatase domain"/>
    <property type="match status" value="1"/>
</dbReference>
<dbReference type="GO" id="GO:0004722">
    <property type="term" value="F:protein serine/threonine phosphatase activity"/>
    <property type="evidence" value="ECO:0007669"/>
    <property type="project" value="InterPro"/>
</dbReference>
<dbReference type="PROSITE" id="PS01032">
    <property type="entry name" value="PPM_1"/>
    <property type="match status" value="1"/>
</dbReference>
<evidence type="ECO:0000259" key="6">
    <source>
        <dbReference type="PROSITE" id="PS51746"/>
    </source>
</evidence>
<evidence type="ECO:0000256" key="4">
    <source>
        <dbReference type="ARBA" id="ARBA00022912"/>
    </source>
</evidence>
<dbReference type="OMA" id="LSYCNDP"/>